<dbReference type="Proteomes" id="UP000032061">
    <property type="component" value="Unassembled WGS sequence"/>
</dbReference>
<keyword evidence="7" id="KW-1185">Reference proteome</keyword>
<dbReference type="InterPro" id="IPR003140">
    <property type="entry name" value="PLipase/COase/thioEstase"/>
</dbReference>
<dbReference type="Pfam" id="PF02230">
    <property type="entry name" value="Abhydrolase_2"/>
    <property type="match status" value="1"/>
</dbReference>
<gene>
    <name evidence="5" type="ORF">B0A73_06200</name>
    <name evidence="4" type="ORF">IW18_11365</name>
</gene>
<accession>A0A0D0F351</accession>
<dbReference type="PANTHER" id="PTHR43037:SF1">
    <property type="entry name" value="BLL1128 PROTEIN"/>
    <property type="match status" value="1"/>
</dbReference>
<dbReference type="OrthoDB" id="9764953at2"/>
<dbReference type="Proteomes" id="UP000198302">
    <property type="component" value="Unassembled WGS sequence"/>
</dbReference>
<reference evidence="5 7" key="2">
    <citation type="submission" date="2016-11" db="EMBL/GenBank/DDBJ databases">
        <title>Whole genomes of Flavobacteriaceae.</title>
        <authorList>
            <person name="Stine C."/>
            <person name="Li C."/>
            <person name="Tadesse D."/>
        </authorList>
    </citation>
    <scope>NUCLEOTIDE SEQUENCE [LARGE SCALE GENOMIC DNA]</scope>
    <source>
        <strain evidence="5 7">ATCC 51468</strain>
    </source>
</reference>
<feature type="signal peptide" evidence="2">
    <location>
        <begin position="1"/>
        <end position="18"/>
    </location>
</feature>
<dbReference type="InterPro" id="IPR029058">
    <property type="entry name" value="AB_hydrolase_fold"/>
</dbReference>
<evidence type="ECO:0000259" key="3">
    <source>
        <dbReference type="Pfam" id="PF02230"/>
    </source>
</evidence>
<proteinExistence type="predicted"/>
<dbReference type="RefSeq" id="WP_041517804.1">
    <property type="nucleotide sequence ID" value="NZ_JPRK01000009.1"/>
</dbReference>
<feature type="domain" description="Phospholipase/carboxylesterase/thioesterase" evidence="3">
    <location>
        <begin position="88"/>
        <end position="216"/>
    </location>
</feature>
<dbReference type="AlphaFoldDB" id="A0A0D0F351"/>
<dbReference type="STRING" id="37752.IW18_11365"/>
<dbReference type="EMBL" id="JPRK01000009">
    <property type="protein sequence ID" value="KIO52532.1"/>
    <property type="molecule type" value="Genomic_DNA"/>
</dbReference>
<name>A0A0D0F351_9FLAO</name>
<evidence type="ECO:0000313" key="4">
    <source>
        <dbReference type="EMBL" id="KIO52532.1"/>
    </source>
</evidence>
<evidence type="ECO:0000256" key="2">
    <source>
        <dbReference type="SAM" id="SignalP"/>
    </source>
</evidence>
<organism evidence="4 6">
    <name type="scientific">Flavobacterium hibernum</name>
    <dbReference type="NCBI Taxonomy" id="37752"/>
    <lineage>
        <taxon>Bacteria</taxon>
        <taxon>Pseudomonadati</taxon>
        <taxon>Bacteroidota</taxon>
        <taxon>Flavobacteriia</taxon>
        <taxon>Flavobacteriales</taxon>
        <taxon>Flavobacteriaceae</taxon>
        <taxon>Flavobacterium</taxon>
    </lineage>
</organism>
<dbReference type="SUPFAM" id="SSF53474">
    <property type="entry name" value="alpha/beta-Hydrolases"/>
    <property type="match status" value="1"/>
</dbReference>
<evidence type="ECO:0000256" key="1">
    <source>
        <dbReference type="ARBA" id="ARBA00022729"/>
    </source>
</evidence>
<dbReference type="EMBL" id="MUGX01000009">
    <property type="protein sequence ID" value="OXA89165.1"/>
    <property type="molecule type" value="Genomic_DNA"/>
</dbReference>
<feature type="chain" id="PRO_5002226672" evidence="2">
    <location>
        <begin position="19"/>
        <end position="237"/>
    </location>
</feature>
<dbReference type="InterPro" id="IPR050955">
    <property type="entry name" value="Plant_Biomass_Hydrol_Est"/>
</dbReference>
<reference evidence="4 6" key="1">
    <citation type="submission" date="2015-01" db="EMBL/GenBank/DDBJ databases">
        <title>Genome of Flavobacterium hibernum DSM 12611.</title>
        <authorList>
            <person name="Stropko S.J."/>
            <person name="Pipes S.E."/>
            <person name="Newman J.D."/>
        </authorList>
    </citation>
    <scope>NUCLEOTIDE SEQUENCE [LARGE SCALE GENOMIC DNA]</scope>
    <source>
        <strain evidence="4 6">DSM 12611</strain>
    </source>
</reference>
<dbReference type="GO" id="GO:0016787">
    <property type="term" value="F:hydrolase activity"/>
    <property type="evidence" value="ECO:0007669"/>
    <property type="project" value="InterPro"/>
</dbReference>
<evidence type="ECO:0000313" key="5">
    <source>
        <dbReference type="EMBL" id="OXA89165.1"/>
    </source>
</evidence>
<evidence type="ECO:0000313" key="7">
    <source>
        <dbReference type="Proteomes" id="UP000198302"/>
    </source>
</evidence>
<evidence type="ECO:0000313" key="6">
    <source>
        <dbReference type="Proteomes" id="UP000032061"/>
    </source>
</evidence>
<comment type="caution">
    <text evidence="4">The sequence shown here is derived from an EMBL/GenBank/DDBJ whole genome shotgun (WGS) entry which is preliminary data.</text>
</comment>
<sequence>MKLKLASIMVLFSVLGFAQTEITGTIKTVVVVKNELGYVLHRPANLKEKKPLIVFISGDGEKGTDLEKVKIHGPLKYLKTHELDAYVLAPQCKEDENWNIESINELILKIQKENKIDVNRIYVTGLSSGGWAAWNLALSYPDKFAAIVPISGFVDLIELESACKIANIPTRIFHGLLDDVVKVDYAISIYKELKKCNAPDVQLTIFDDAGHDSWTRVYDNPEIYDWMFKQIKTNTNK</sequence>
<protein>
    <submittedName>
        <fullName evidence="4">Phospholipase</fullName>
    </submittedName>
</protein>
<dbReference type="PANTHER" id="PTHR43037">
    <property type="entry name" value="UNNAMED PRODUCT-RELATED"/>
    <property type="match status" value="1"/>
</dbReference>
<dbReference type="Gene3D" id="3.40.50.1820">
    <property type="entry name" value="alpha/beta hydrolase"/>
    <property type="match status" value="1"/>
</dbReference>
<keyword evidence="1 2" id="KW-0732">Signal</keyword>